<evidence type="ECO:0000259" key="1">
    <source>
        <dbReference type="Pfam" id="PF16363"/>
    </source>
</evidence>
<accession>A0A1F4VKA6</accession>
<feature type="domain" description="NAD(P)-binding" evidence="1">
    <location>
        <begin position="12"/>
        <end position="318"/>
    </location>
</feature>
<dbReference type="InterPro" id="IPR036291">
    <property type="entry name" value="NAD(P)-bd_dom_sf"/>
</dbReference>
<evidence type="ECO:0000313" key="2">
    <source>
        <dbReference type="EMBL" id="OGC57213.1"/>
    </source>
</evidence>
<gene>
    <name evidence="2" type="ORF">A3H26_02110</name>
</gene>
<dbReference type="STRING" id="1802630.A3H26_02110"/>
<dbReference type="EMBL" id="MEVN01000019">
    <property type="protein sequence ID" value="OGC57213.1"/>
    <property type="molecule type" value="Genomic_DNA"/>
</dbReference>
<protein>
    <submittedName>
        <fullName evidence="2">Sugar dehydratase</fullName>
    </submittedName>
</protein>
<comment type="caution">
    <text evidence="2">The sequence shown here is derived from an EMBL/GenBank/DDBJ whole genome shotgun (WGS) entry which is preliminary data.</text>
</comment>
<dbReference type="Proteomes" id="UP000177763">
    <property type="component" value="Unassembled WGS sequence"/>
</dbReference>
<dbReference type="Gene3D" id="3.40.50.720">
    <property type="entry name" value="NAD(P)-binding Rossmann-like Domain"/>
    <property type="match status" value="1"/>
</dbReference>
<organism evidence="2 3">
    <name type="scientific">candidate division WWE3 bacterium RIFCSPLOWO2_12_FULL_36_10</name>
    <dbReference type="NCBI Taxonomy" id="1802630"/>
    <lineage>
        <taxon>Bacteria</taxon>
        <taxon>Katanobacteria</taxon>
    </lineage>
</organism>
<dbReference type="Gene3D" id="3.90.25.10">
    <property type="entry name" value="UDP-galactose 4-epimerase, domain 1"/>
    <property type="match status" value="1"/>
</dbReference>
<dbReference type="AlphaFoldDB" id="A0A1F4VKA6"/>
<sequence>MKSDFWKQRNVLITGATGLLGSELTSTLLKRNVNVTIIIRDSSAKSRLFLENIHKKTNIANGDVGDFNFVNRVIAEYEIDTIFHLAAQTVVRIGNNSPLSTFESNIKGTWSVLEAARLQQKRITGTSSLKAIIVASSDKAYGTSKKLPYDENTPLRGLHPYDVSKSCADLITQTYWHTYKLPVSITRCGNLFGPGDLNVSRIVPGTIISIMNGERPVIRSNGKFIRNYFYVKDAVSGYLKLAENIEKSQGEAFNLGTTNRFSVLEITYLILKLMKSKLKPVVLDLASNEILDQYLDISKVERIFGWKAKYPINLALKETIEWYEKYF</sequence>
<name>A0A1F4VKA6_UNCKA</name>
<reference evidence="2 3" key="1">
    <citation type="journal article" date="2016" name="Nat. Commun.">
        <title>Thousands of microbial genomes shed light on interconnected biogeochemical processes in an aquifer system.</title>
        <authorList>
            <person name="Anantharaman K."/>
            <person name="Brown C.T."/>
            <person name="Hug L.A."/>
            <person name="Sharon I."/>
            <person name="Castelle C.J."/>
            <person name="Probst A.J."/>
            <person name="Thomas B.C."/>
            <person name="Singh A."/>
            <person name="Wilkins M.J."/>
            <person name="Karaoz U."/>
            <person name="Brodie E.L."/>
            <person name="Williams K.H."/>
            <person name="Hubbard S.S."/>
            <person name="Banfield J.F."/>
        </authorList>
    </citation>
    <scope>NUCLEOTIDE SEQUENCE [LARGE SCALE GENOMIC DNA]</scope>
</reference>
<proteinExistence type="predicted"/>
<dbReference type="InterPro" id="IPR016040">
    <property type="entry name" value="NAD(P)-bd_dom"/>
</dbReference>
<dbReference type="PANTHER" id="PTHR43000">
    <property type="entry name" value="DTDP-D-GLUCOSE 4,6-DEHYDRATASE-RELATED"/>
    <property type="match status" value="1"/>
</dbReference>
<evidence type="ECO:0000313" key="3">
    <source>
        <dbReference type="Proteomes" id="UP000177763"/>
    </source>
</evidence>
<dbReference type="Pfam" id="PF16363">
    <property type="entry name" value="GDP_Man_Dehyd"/>
    <property type="match status" value="1"/>
</dbReference>
<dbReference type="SUPFAM" id="SSF51735">
    <property type="entry name" value="NAD(P)-binding Rossmann-fold domains"/>
    <property type="match status" value="1"/>
</dbReference>